<evidence type="ECO:0000313" key="3">
    <source>
        <dbReference type="Proteomes" id="UP000789901"/>
    </source>
</evidence>
<keyword evidence="1" id="KW-0472">Membrane</keyword>
<protein>
    <submittedName>
        <fullName evidence="2">33007_t:CDS:1</fullName>
    </submittedName>
</protein>
<keyword evidence="1" id="KW-0812">Transmembrane</keyword>
<dbReference type="EMBL" id="CAJVQB010008916">
    <property type="protein sequence ID" value="CAG8724530.1"/>
    <property type="molecule type" value="Genomic_DNA"/>
</dbReference>
<feature type="transmembrane region" description="Helical" evidence="1">
    <location>
        <begin position="12"/>
        <end position="37"/>
    </location>
</feature>
<comment type="caution">
    <text evidence="2">The sequence shown here is derived from an EMBL/GenBank/DDBJ whole genome shotgun (WGS) entry which is preliminary data.</text>
</comment>
<name>A0ABN7V353_GIGMA</name>
<dbReference type="Proteomes" id="UP000789901">
    <property type="component" value="Unassembled WGS sequence"/>
</dbReference>
<reference evidence="2 3" key="1">
    <citation type="submission" date="2021-06" db="EMBL/GenBank/DDBJ databases">
        <authorList>
            <person name="Kallberg Y."/>
            <person name="Tangrot J."/>
            <person name="Rosling A."/>
        </authorList>
    </citation>
    <scope>NUCLEOTIDE SEQUENCE [LARGE SCALE GENOMIC DNA]</scope>
    <source>
        <strain evidence="2 3">120-4 pot B 10/14</strain>
    </source>
</reference>
<sequence>MSEKMKKKLYWIRGILATLVVVIALIIITTSVPKYMISLSTSSSNFNSYASYKSPNYNAATASTVTVEALIASLTFIAKYIIDQKADELAKNFEKNLKILLAEYNNQDNPTANWKFVWQSVLFHLSFEVNTISKGSIKGKAVLKYVEQAEIVLEISDALSTLTADTVRVNKEITMITDFEGTTTLK</sequence>
<accession>A0ABN7V353</accession>
<proteinExistence type="predicted"/>
<evidence type="ECO:0000256" key="1">
    <source>
        <dbReference type="SAM" id="Phobius"/>
    </source>
</evidence>
<evidence type="ECO:0000313" key="2">
    <source>
        <dbReference type="EMBL" id="CAG8724530.1"/>
    </source>
</evidence>
<feature type="transmembrane region" description="Helical" evidence="1">
    <location>
        <begin position="57"/>
        <end position="82"/>
    </location>
</feature>
<gene>
    <name evidence="2" type="ORF">GMARGA_LOCUS13814</name>
</gene>
<keyword evidence="3" id="KW-1185">Reference proteome</keyword>
<organism evidence="2 3">
    <name type="scientific">Gigaspora margarita</name>
    <dbReference type="NCBI Taxonomy" id="4874"/>
    <lineage>
        <taxon>Eukaryota</taxon>
        <taxon>Fungi</taxon>
        <taxon>Fungi incertae sedis</taxon>
        <taxon>Mucoromycota</taxon>
        <taxon>Glomeromycotina</taxon>
        <taxon>Glomeromycetes</taxon>
        <taxon>Diversisporales</taxon>
        <taxon>Gigasporaceae</taxon>
        <taxon>Gigaspora</taxon>
    </lineage>
</organism>
<keyword evidence="1" id="KW-1133">Transmembrane helix</keyword>